<dbReference type="GeneID" id="81383017"/>
<dbReference type="OrthoDB" id="4158501at2759"/>
<name>A0A9W9TR97_PENCI</name>
<evidence type="ECO:0000313" key="1">
    <source>
        <dbReference type="EMBL" id="KAJ5235762.1"/>
    </source>
</evidence>
<dbReference type="RefSeq" id="XP_056503262.1">
    <property type="nucleotide sequence ID" value="XM_056643850.1"/>
</dbReference>
<protein>
    <submittedName>
        <fullName evidence="1">Uncharacterized protein</fullName>
    </submittedName>
</protein>
<dbReference type="AlphaFoldDB" id="A0A9W9TR97"/>
<accession>A0A9W9TR97</accession>
<keyword evidence="2" id="KW-1185">Reference proteome</keyword>
<dbReference type="Proteomes" id="UP001147733">
    <property type="component" value="Unassembled WGS sequence"/>
</dbReference>
<evidence type="ECO:0000313" key="2">
    <source>
        <dbReference type="Proteomes" id="UP001147733"/>
    </source>
</evidence>
<organism evidence="1 2">
    <name type="scientific">Penicillium citrinum</name>
    <dbReference type="NCBI Taxonomy" id="5077"/>
    <lineage>
        <taxon>Eukaryota</taxon>
        <taxon>Fungi</taxon>
        <taxon>Dikarya</taxon>
        <taxon>Ascomycota</taxon>
        <taxon>Pezizomycotina</taxon>
        <taxon>Eurotiomycetes</taxon>
        <taxon>Eurotiomycetidae</taxon>
        <taxon>Eurotiales</taxon>
        <taxon>Aspergillaceae</taxon>
        <taxon>Penicillium</taxon>
    </lineage>
</organism>
<reference evidence="1" key="2">
    <citation type="journal article" date="2023" name="IMA Fungus">
        <title>Comparative genomic study of the Penicillium genus elucidates a diverse pangenome and 15 lateral gene transfer events.</title>
        <authorList>
            <person name="Petersen C."/>
            <person name="Sorensen T."/>
            <person name="Nielsen M.R."/>
            <person name="Sondergaard T.E."/>
            <person name="Sorensen J.L."/>
            <person name="Fitzpatrick D.A."/>
            <person name="Frisvad J.C."/>
            <person name="Nielsen K.L."/>
        </authorList>
    </citation>
    <scope>NUCLEOTIDE SEQUENCE</scope>
    <source>
        <strain evidence="1">IBT 23319</strain>
    </source>
</reference>
<dbReference type="EMBL" id="JAPQKT010000003">
    <property type="protein sequence ID" value="KAJ5235762.1"/>
    <property type="molecule type" value="Genomic_DNA"/>
</dbReference>
<comment type="caution">
    <text evidence="1">The sequence shown here is derived from an EMBL/GenBank/DDBJ whole genome shotgun (WGS) entry which is preliminary data.</text>
</comment>
<gene>
    <name evidence="1" type="ORF">N7469_004930</name>
</gene>
<proteinExistence type="predicted"/>
<sequence length="533" mass="61226">MEGITRVNRAWATVKRLILRSPEVPKSPKRVVLPIIPDLVAAYEEKTAAWLQVQEDGFKRYSSSIYSRDESSDSQSVLLPPSPTVATTISEYSMAPSRRHSRPYKVSSNEWVLVSEDSVSSGRASEVLSLEDLSDLQVSAHIKGVLRVFSKIYSLAKILHVAFLAYGVELDMGHTGLVYWIKRAETEVRTDSLSQLIVIVENLFYTLYSRVVLEMAAIELCAQFKMESRPLTNRHQFYLPDPDHMYRIFLAIKDVLDSPSMSEKLYEGVVHTYQESYIRRLLDKETDRGFNIEDMLGYRRFAMSIVNEKTGTFTQKWSALIPFFENIPAELMALISEKYFTVVPKIVLEGDMTALELPFIDIKTADFNLWEREIVKDHRQAALAKLEGKFVGELRREEGKSLLYLAKQHKCICAPVCRCSIECTNSPERLCPCSERQLRMMLAQNRKGPGRYNFASRANTTARVCFESLTFIQRNVRDGQLLQKLEEAIDLFEMEIMKERSPLVIWGRGDEWSFCGEHTKLVKIPSPEYEIYE</sequence>
<reference evidence="1" key="1">
    <citation type="submission" date="2022-11" db="EMBL/GenBank/DDBJ databases">
        <authorList>
            <person name="Petersen C."/>
        </authorList>
    </citation>
    <scope>NUCLEOTIDE SEQUENCE</scope>
    <source>
        <strain evidence="1">IBT 23319</strain>
    </source>
</reference>